<name>A0A8H6ECQ1_PETAA</name>
<organism evidence="2 3">
    <name type="scientific">Petromyces alliaceus</name>
    <name type="common">Aspergillus alliaceus</name>
    <dbReference type="NCBI Taxonomy" id="209559"/>
    <lineage>
        <taxon>Eukaryota</taxon>
        <taxon>Fungi</taxon>
        <taxon>Dikarya</taxon>
        <taxon>Ascomycota</taxon>
        <taxon>Pezizomycotina</taxon>
        <taxon>Eurotiomycetes</taxon>
        <taxon>Eurotiomycetidae</taxon>
        <taxon>Eurotiales</taxon>
        <taxon>Aspergillaceae</taxon>
        <taxon>Aspergillus</taxon>
        <taxon>Aspergillus subgen. Circumdati</taxon>
    </lineage>
</organism>
<dbReference type="Proteomes" id="UP000541154">
    <property type="component" value="Unassembled WGS sequence"/>
</dbReference>
<accession>A0A8H6ECQ1</accession>
<sequence length="96" mass="10917">MLYVTDRIAIQPDDCTEYPDSGAWTIAIRPDDRTGYPDPDRAGQAQEEEYLTEHEAHPLVTAGPRDPGASAMIWNQLQRDKLSADEREQLYKQLVD</sequence>
<keyword evidence="3" id="KW-1185">Reference proteome</keyword>
<gene>
    <name evidence="2" type="ORF">ETB97_011948</name>
</gene>
<comment type="caution">
    <text evidence="2">The sequence shown here is derived from an EMBL/GenBank/DDBJ whole genome shotgun (WGS) entry which is preliminary data.</text>
</comment>
<evidence type="ECO:0000256" key="1">
    <source>
        <dbReference type="SAM" id="MobiDB-lite"/>
    </source>
</evidence>
<protein>
    <submittedName>
        <fullName evidence="2">Uncharacterized protein</fullName>
    </submittedName>
</protein>
<evidence type="ECO:0000313" key="2">
    <source>
        <dbReference type="EMBL" id="KAF5866400.1"/>
    </source>
</evidence>
<dbReference type="AlphaFoldDB" id="A0A8H6ECQ1"/>
<feature type="region of interest" description="Disordered" evidence="1">
    <location>
        <begin position="28"/>
        <end position="68"/>
    </location>
</feature>
<dbReference type="EMBL" id="SPNV01000008">
    <property type="protein sequence ID" value="KAF5866400.1"/>
    <property type="molecule type" value="Genomic_DNA"/>
</dbReference>
<reference evidence="2 3" key="1">
    <citation type="submission" date="2019-04" db="EMBL/GenBank/DDBJ databases">
        <title>Aspergillus burnettii sp. nov., novel species from soil in southeast Queensland.</title>
        <authorList>
            <person name="Gilchrist C.L.M."/>
            <person name="Pitt J.I."/>
            <person name="Lange L."/>
            <person name="Lacey H.J."/>
            <person name="Vuong D."/>
            <person name="Midgley D.J."/>
            <person name="Greenfield P."/>
            <person name="Bradbury M."/>
            <person name="Lacey E."/>
            <person name="Busk P.K."/>
            <person name="Pilgaard B."/>
            <person name="Chooi Y.H."/>
            <person name="Piggott A.M."/>
        </authorList>
    </citation>
    <scope>NUCLEOTIDE SEQUENCE [LARGE SCALE GENOMIC DNA]</scope>
    <source>
        <strain evidence="2 3">FRR 5400</strain>
    </source>
</reference>
<evidence type="ECO:0000313" key="3">
    <source>
        <dbReference type="Proteomes" id="UP000541154"/>
    </source>
</evidence>
<proteinExistence type="predicted"/>
<feature type="compositionally biased region" description="Basic and acidic residues" evidence="1">
    <location>
        <begin position="29"/>
        <end position="41"/>
    </location>
</feature>